<dbReference type="PROSITE" id="PS51677">
    <property type="entry name" value="NODB"/>
    <property type="match status" value="1"/>
</dbReference>
<dbReference type="Gene3D" id="3.20.20.370">
    <property type="entry name" value="Glycoside hydrolase/deacetylase"/>
    <property type="match status" value="1"/>
</dbReference>
<evidence type="ECO:0000313" key="4">
    <source>
        <dbReference type="EMBL" id="WOD45347.1"/>
    </source>
</evidence>
<organism evidence="4 5">
    <name type="scientific">Hwangdonia lutea</name>
    <dbReference type="NCBI Taxonomy" id="3075823"/>
    <lineage>
        <taxon>Bacteria</taxon>
        <taxon>Pseudomonadati</taxon>
        <taxon>Bacteroidota</taxon>
        <taxon>Flavobacteriia</taxon>
        <taxon>Flavobacteriales</taxon>
        <taxon>Flavobacteriaceae</taxon>
        <taxon>Hwangdonia</taxon>
    </lineage>
</organism>
<dbReference type="Proteomes" id="UP001302486">
    <property type="component" value="Chromosome"/>
</dbReference>
<accession>A0AA97HS43</accession>
<dbReference type="GO" id="GO:0016810">
    <property type="term" value="F:hydrolase activity, acting on carbon-nitrogen (but not peptide) bonds"/>
    <property type="evidence" value="ECO:0007669"/>
    <property type="project" value="InterPro"/>
</dbReference>
<evidence type="ECO:0000259" key="3">
    <source>
        <dbReference type="PROSITE" id="PS51677"/>
    </source>
</evidence>
<dbReference type="EC" id="3.-.-.-" evidence="4"/>
<evidence type="ECO:0000256" key="1">
    <source>
        <dbReference type="ARBA" id="ARBA00022723"/>
    </source>
</evidence>
<dbReference type="EMBL" id="CP136521">
    <property type="protein sequence ID" value="WOD45347.1"/>
    <property type="molecule type" value="Genomic_DNA"/>
</dbReference>
<dbReference type="InterPro" id="IPR002509">
    <property type="entry name" value="NODB_dom"/>
</dbReference>
<evidence type="ECO:0000256" key="2">
    <source>
        <dbReference type="ARBA" id="ARBA00022801"/>
    </source>
</evidence>
<dbReference type="GO" id="GO:0016020">
    <property type="term" value="C:membrane"/>
    <property type="evidence" value="ECO:0007669"/>
    <property type="project" value="TreeGrafter"/>
</dbReference>
<dbReference type="GO" id="GO:0005975">
    <property type="term" value="P:carbohydrate metabolic process"/>
    <property type="evidence" value="ECO:0007669"/>
    <property type="project" value="InterPro"/>
</dbReference>
<dbReference type="KEGG" id="hws:RNZ46_14270"/>
<dbReference type="InterPro" id="IPR011330">
    <property type="entry name" value="Glyco_hydro/deAcase_b/a-brl"/>
</dbReference>
<dbReference type="CDD" id="cd10917">
    <property type="entry name" value="CE4_NodB_like_6s_7s"/>
    <property type="match status" value="1"/>
</dbReference>
<feature type="domain" description="NodB homology" evidence="3">
    <location>
        <begin position="1"/>
        <end position="206"/>
    </location>
</feature>
<protein>
    <submittedName>
        <fullName evidence="4">Polysaccharide deacetylase family protein</fullName>
        <ecNumber evidence="4">3.-.-.-</ecNumber>
    </submittedName>
</protein>
<dbReference type="PANTHER" id="PTHR10587:SF133">
    <property type="entry name" value="CHITIN DEACETYLASE 1-RELATED"/>
    <property type="match status" value="1"/>
</dbReference>
<dbReference type="AlphaFoldDB" id="A0AA97HS43"/>
<sequence>MHLVFTGHEYADGGAHILEVLNRENIKASFFFTGDFYRNNEFAPLISDLKKNGHYLGAHSNKHLLYNDWSADKKLLVTETEFNEDLNLNYAEMKKFGINKSDAPYYLPPYEWNDSTITSWTKKNQLTLINYTKGTLSHADYTTPDDKNYKSTEVIYNSILDYEAKASLNGFLLLSHIGTHPNRTDKFYLELEHLIKALKRNGYQFVSLNEMLD</sequence>
<dbReference type="SUPFAM" id="SSF88713">
    <property type="entry name" value="Glycoside hydrolase/deacetylase"/>
    <property type="match status" value="1"/>
</dbReference>
<proteinExistence type="predicted"/>
<keyword evidence="2 4" id="KW-0378">Hydrolase</keyword>
<keyword evidence="5" id="KW-1185">Reference proteome</keyword>
<keyword evidence="1" id="KW-0479">Metal-binding</keyword>
<dbReference type="InterPro" id="IPR050248">
    <property type="entry name" value="Polysacc_deacetylase_ArnD"/>
</dbReference>
<dbReference type="Pfam" id="PF01522">
    <property type="entry name" value="Polysacc_deac_1"/>
    <property type="match status" value="1"/>
</dbReference>
<gene>
    <name evidence="4" type="ORF">RNZ46_14270</name>
</gene>
<dbReference type="GO" id="GO:0046872">
    <property type="term" value="F:metal ion binding"/>
    <property type="evidence" value="ECO:0007669"/>
    <property type="project" value="UniProtKB-KW"/>
</dbReference>
<dbReference type="PANTHER" id="PTHR10587">
    <property type="entry name" value="GLYCOSYL TRANSFERASE-RELATED"/>
    <property type="match status" value="1"/>
</dbReference>
<name>A0AA97HS43_9FLAO</name>
<evidence type="ECO:0000313" key="5">
    <source>
        <dbReference type="Proteomes" id="UP001302486"/>
    </source>
</evidence>
<reference evidence="5" key="1">
    <citation type="submission" date="2024-06" db="EMBL/GenBank/DDBJ databases">
        <title>Hwangdonia haimaensis gen. nov., sp. nov., a member of the family Flavobacteriaceae isolated from the haima cold seep.</title>
        <authorList>
            <person name="Li J."/>
        </authorList>
    </citation>
    <scope>NUCLEOTIDE SEQUENCE [LARGE SCALE GENOMIC DNA]</scope>
    <source>
        <strain evidence="5">SCSIO 19198</strain>
    </source>
</reference>